<comment type="caution">
    <text evidence="2">The sequence shown here is derived from an EMBL/GenBank/DDBJ whole genome shotgun (WGS) entry which is preliminary data.</text>
</comment>
<protein>
    <submittedName>
        <fullName evidence="2">Uncharacterized protein</fullName>
    </submittedName>
</protein>
<gene>
    <name evidence="2" type="ORF">TIFTF001_015273</name>
</gene>
<accession>A0AA88A5I5</accession>
<feature type="compositionally biased region" description="Basic and acidic residues" evidence="1">
    <location>
        <begin position="54"/>
        <end position="76"/>
    </location>
</feature>
<evidence type="ECO:0000256" key="1">
    <source>
        <dbReference type="SAM" id="MobiDB-lite"/>
    </source>
</evidence>
<evidence type="ECO:0000313" key="2">
    <source>
        <dbReference type="EMBL" id="GMN46085.1"/>
    </source>
</evidence>
<feature type="region of interest" description="Disordered" evidence="1">
    <location>
        <begin position="54"/>
        <end position="95"/>
    </location>
</feature>
<name>A0AA88A5I5_FICCA</name>
<evidence type="ECO:0000313" key="3">
    <source>
        <dbReference type="Proteomes" id="UP001187192"/>
    </source>
</evidence>
<dbReference type="AlphaFoldDB" id="A0AA88A5I5"/>
<sequence>MDSSHKSRPSFTIFAAEDGFRGKRLEGGVAAVSGGKRVRERREWSYGHRRWEATEKGRGPRENGGEVGEKMERGVTAEEMGFEGELGEARVKEAQ</sequence>
<dbReference type="Proteomes" id="UP001187192">
    <property type="component" value="Unassembled WGS sequence"/>
</dbReference>
<keyword evidence="3" id="KW-1185">Reference proteome</keyword>
<reference evidence="2" key="1">
    <citation type="submission" date="2023-07" db="EMBL/GenBank/DDBJ databases">
        <title>draft genome sequence of fig (Ficus carica).</title>
        <authorList>
            <person name="Takahashi T."/>
            <person name="Nishimura K."/>
        </authorList>
    </citation>
    <scope>NUCLEOTIDE SEQUENCE</scope>
</reference>
<proteinExistence type="predicted"/>
<dbReference type="EMBL" id="BTGU01000022">
    <property type="protein sequence ID" value="GMN46085.1"/>
    <property type="molecule type" value="Genomic_DNA"/>
</dbReference>
<organism evidence="2 3">
    <name type="scientific">Ficus carica</name>
    <name type="common">Common fig</name>
    <dbReference type="NCBI Taxonomy" id="3494"/>
    <lineage>
        <taxon>Eukaryota</taxon>
        <taxon>Viridiplantae</taxon>
        <taxon>Streptophyta</taxon>
        <taxon>Embryophyta</taxon>
        <taxon>Tracheophyta</taxon>
        <taxon>Spermatophyta</taxon>
        <taxon>Magnoliopsida</taxon>
        <taxon>eudicotyledons</taxon>
        <taxon>Gunneridae</taxon>
        <taxon>Pentapetalae</taxon>
        <taxon>rosids</taxon>
        <taxon>fabids</taxon>
        <taxon>Rosales</taxon>
        <taxon>Moraceae</taxon>
        <taxon>Ficeae</taxon>
        <taxon>Ficus</taxon>
    </lineage>
</organism>